<dbReference type="PROSITE" id="PS51257">
    <property type="entry name" value="PROKAR_LIPOPROTEIN"/>
    <property type="match status" value="1"/>
</dbReference>
<reference evidence="1 2" key="1">
    <citation type="submission" date="2024-04" db="EMBL/GenBank/DDBJ databases">
        <title>Methanococcoides sp. LMO-2.</title>
        <authorList>
            <person name="Liang L."/>
        </authorList>
    </citation>
    <scope>NUCLEOTIDE SEQUENCE [LARGE SCALE GENOMIC DNA]</scope>
    <source>
        <strain evidence="1 2">LMO-2</strain>
    </source>
</reference>
<evidence type="ECO:0000313" key="1">
    <source>
        <dbReference type="EMBL" id="MEL4306241.1"/>
    </source>
</evidence>
<name>A0ABU9KV16_9EURY</name>
<dbReference type="Gene3D" id="1.25.10.10">
    <property type="entry name" value="Leucine-rich Repeat Variant"/>
    <property type="match status" value="1"/>
</dbReference>
<dbReference type="Pfam" id="PF13646">
    <property type="entry name" value="HEAT_2"/>
    <property type="match status" value="1"/>
</dbReference>
<gene>
    <name evidence="1" type="ORF">WOA13_10460</name>
</gene>
<dbReference type="RefSeq" id="WP_342127848.1">
    <property type="nucleotide sequence ID" value="NZ_JBCAUS010000007.1"/>
</dbReference>
<dbReference type="EMBL" id="JBCAUS010000007">
    <property type="protein sequence ID" value="MEL4306241.1"/>
    <property type="molecule type" value="Genomic_DNA"/>
</dbReference>
<dbReference type="InterPro" id="IPR016024">
    <property type="entry name" value="ARM-type_fold"/>
</dbReference>
<proteinExistence type="predicted"/>
<dbReference type="InterPro" id="IPR004155">
    <property type="entry name" value="PBS_lyase_HEAT"/>
</dbReference>
<sequence length="253" mass="27825">MKFTISVTIILFVLLVMFSGCTENNNVDSLIEDLGNENESISSGAMDELVDMGDEKTIGSLVQVVLNESMSIEMRKNAILALGKIGDESATDLLLEISINESENKHLRMASILALGDTGDEEALESLRGLRYGDDGLILYHAAYVLAPLNGTYEVYGTYGELPYPLTEEQRSYRNNVGEIVSGVNYSKFPAIDDNSSRGVGYVPKTGYIEVMTDVDPGTSSMDEMYRIISIEAEKRGVYQVPVRFVYGTFSFA</sequence>
<organism evidence="1 2">
    <name type="scientific">Methanococcoides cohabitans</name>
    <dbReference type="NCBI Taxonomy" id="3136559"/>
    <lineage>
        <taxon>Archaea</taxon>
        <taxon>Methanobacteriati</taxon>
        <taxon>Methanobacteriota</taxon>
        <taxon>Stenosarchaea group</taxon>
        <taxon>Methanomicrobia</taxon>
        <taxon>Methanosarcinales</taxon>
        <taxon>Methanosarcinaceae</taxon>
        <taxon>Methanococcoides</taxon>
    </lineage>
</organism>
<keyword evidence="2" id="KW-1185">Reference proteome</keyword>
<dbReference type="InterPro" id="IPR011989">
    <property type="entry name" value="ARM-like"/>
</dbReference>
<comment type="caution">
    <text evidence="1">The sequence shown here is derived from an EMBL/GenBank/DDBJ whole genome shotgun (WGS) entry which is preliminary data.</text>
</comment>
<dbReference type="SUPFAM" id="SSF48371">
    <property type="entry name" value="ARM repeat"/>
    <property type="match status" value="1"/>
</dbReference>
<dbReference type="Proteomes" id="UP001396646">
    <property type="component" value="Unassembled WGS sequence"/>
</dbReference>
<evidence type="ECO:0000313" key="2">
    <source>
        <dbReference type="Proteomes" id="UP001396646"/>
    </source>
</evidence>
<dbReference type="SMART" id="SM00567">
    <property type="entry name" value="EZ_HEAT"/>
    <property type="match status" value="2"/>
</dbReference>
<accession>A0ABU9KV16</accession>
<protein>
    <submittedName>
        <fullName evidence="1">HEAT repeat domain-containing protein</fullName>
    </submittedName>
</protein>